<sequence length="38" mass="4669">MVVPPAPRRVGGHWQRIGFRHLYHPLFFIFLILWYFIS</sequence>
<accession>A0A0S2W297</accession>
<evidence type="ECO:0000313" key="3">
    <source>
        <dbReference type="Proteomes" id="UP000064844"/>
    </source>
</evidence>
<evidence type="ECO:0000256" key="1">
    <source>
        <dbReference type="SAM" id="Phobius"/>
    </source>
</evidence>
<keyword evidence="3" id="KW-1185">Reference proteome</keyword>
<organism evidence="2 3">
    <name type="scientific">Intestinimonas butyriciproducens</name>
    <dbReference type="NCBI Taxonomy" id="1297617"/>
    <lineage>
        <taxon>Bacteria</taxon>
        <taxon>Bacillati</taxon>
        <taxon>Bacillota</taxon>
        <taxon>Clostridia</taxon>
        <taxon>Eubacteriales</taxon>
        <taxon>Intestinimonas</taxon>
    </lineage>
</organism>
<gene>
    <name evidence="2" type="ORF">IB211_01064c</name>
</gene>
<keyword evidence="1" id="KW-0812">Transmembrane</keyword>
<protein>
    <submittedName>
        <fullName evidence="2">Uncharacterized protein</fullName>
    </submittedName>
</protein>
<reference evidence="3" key="2">
    <citation type="submission" date="2015-04" db="EMBL/GenBank/DDBJ databases">
        <title>A butyrogenic pathway from the amino acid lysine in a human gut commensal.</title>
        <authorList>
            <person name="de Vos W.M."/>
            <person name="Bui N.T.P."/>
            <person name="Plugge C.M."/>
            <person name="Ritari J."/>
        </authorList>
    </citation>
    <scope>NUCLEOTIDE SEQUENCE [LARGE SCALE GENOMIC DNA]</scope>
    <source>
        <strain evidence="3">AF211</strain>
    </source>
</reference>
<keyword evidence="1" id="KW-0472">Membrane</keyword>
<feature type="transmembrane region" description="Helical" evidence="1">
    <location>
        <begin position="21"/>
        <end position="37"/>
    </location>
</feature>
<proteinExistence type="predicted"/>
<dbReference type="AlphaFoldDB" id="A0A0S2W297"/>
<dbReference type="EMBL" id="CP011307">
    <property type="protein sequence ID" value="ALP93457.1"/>
    <property type="molecule type" value="Genomic_DNA"/>
</dbReference>
<reference evidence="2 3" key="1">
    <citation type="journal article" date="2015" name="Nat. Commun.">
        <title>Production of butyrate from lysine and the Amadori product fructoselysine by a human gut commensal.</title>
        <authorList>
            <person name="Bui T.P."/>
            <person name="Ritari J."/>
            <person name="Boeren S."/>
            <person name="de Waard P."/>
            <person name="Plugge C.M."/>
            <person name="de Vos W.M."/>
        </authorList>
    </citation>
    <scope>NUCLEOTIDE SEQUENCE [LARGE SCALE GENOMIC DNA]</scope>
    <source>
        <strain evidence="2 3">AF211</strain>
    </source>
</reference>
<keyword evidence="1" id="KW-1133">Transmembrane helix</keyword>
<evidence type="ECO:0000313" key="2">
    <source>
        <dbReference type="EMBL" id="ALP93457.1"/>
    </source>
</evidence>
<dbReference type="KEGG" id="ibu:IB211_01064c"/>
<name>A0A0S2W297_9FIRM</name>
<dbReference type="Proteomes" id="UP000064844">
    <property type="component" value="Chromosome"/>
</dbReference>